<evidence type="ECO:0000313" key="10">
    <source>
        <dbReference type="EMBL" id="MBP3952213.1"/>
    </source>
</evidence>
<evidence type="ECO:0000256" key="2">
    <source>
        <dbReference type="ARBA" id="ARBA00005417"/>
    </source>
</evidence>
<dbReference type="GO" id="GO:0005524">
    <property type="term" value="F:ATP binding"/>
    <property type="evidence" value="ECO:0007669"/>
    <property type="project" value="UniProtKB-KW"/>
</dbReference>
<dbReference type="Proteomes" id="UP000678228">
    <property type="component" value="Unassembled WGS sequence"/>
</dbReference>
<sequence>MTKPVVVLENIQWRQQDRLLIDNINWQVEENQHWVILGLNGSGKTSLLRIITGYLWPSKGRVHVLGQQFGKVNIPELRKSIGWVSSSLDHQIGNGTDSALEVVISGKFASIGIYEKYGQEDTEQAIELLQQLGMDHLKDQYFYHLSQGEKRRVLIARALMANPKILILDEPCNGLDLFAKEQLLKMVEAFAKKSNGPTILYVTHHVEEIVPSFTNVLLLNSGKVVAAGEKRDMLQAPLLSQTFQIKLEVTWVLDRPWIHVIG</sequence>
<evidence type="ECO:0000313" key="11">
    <source>
        <dbReference type="Proteomes" id="UP000678228"/>
    </source>
</evidence>
<keyword evidence="8" id="KW-0472">Membrane</keyword>
<dbReference type="GO" id="GO:0043190">
    <property type="term" value="C:ATP-binding cassette (ABC) transporter complex"/>
    <property type="evidence" value="ECO:0007669"/>
    <property type="project" value="TreeGrafter"/>
</dbReference>
<dbReference type="InterPro" id="IPR050095">
    <property type="entry name" value="ECF_ABC_transporter_ATP-bd"/>
</dbReference>
<dbReference type="InterPro" id="IPR017871">
    <property type="entry name" value="ABC_transporter-like_CS"/>
</dbReference>
<dbReference type="RefSeq" id="WP_210597904.1">
    <property type="nucleotide sequence ID" value="NZ_JAGKSQ010000005.1"/>
</dbReference>
<keyword evidence="3" id="KW-0813">Transport</keyword>
<name>A0A941AR98_9BACI</name>
<feature type="domain" description="ABC transporter" evidence="9">
    <location>
        <begin position="6"/>
        <end position="246"/>
    </location>
</feature>
<dbReference type="Gene3D" id="3.40.50.300">
    <property type="entry name" value="P-loop containing nucleotide triphosphate hydrolases"/>
    <property type="match status" value="1"/>
</dbReference>
<dbReference type="EMBL" id="JAGKSQ010000005">
    <property type="protein sequence ID" value="MBP3952213.1"/>
    <property type="molecule type" value="Genomic_DNA"/>
</dbReference>
<evidence type="ECO:0000256" key="7">
    <source>
        <dbReference type="ARBA" id="ARBA00022967"/>
    </source>
</evidence>
<dbReference type="InterPro" id="IPR027417">
    <property type="entry name" value="P-loop_NTPase"/>
</dbReference>
<keyword evidence="5" id="KW-0547">Nucleotide-binding</keyword>
<dbReference type="GO" id="GO:0016887">
    <property type="term" value="F:ATP hydrolysis activity"/>
    <property type="evidence" value="ECO:0007669"/>
    <property type="project" value="InterPro"/>
</dbReference>
<dbReference type="InterPro" id="IPR003439">
    <property type="entry name" value="ABC_transporter-like_ATP-bd"/>
</dbReference>
<keyword evidence="7" id="KW-1278">Translocase</keyword>
<comment type="subcellular location">
    <subcellularLocation>
        <location evidence="1">Cell membrane</location>
        <topology evidence="1">Peripheral membrane protein</topology>
    </subcellularLocation>
</comment>
<comment type="similarity">
    <text evidence="2">Belongs to the ABC transporter superfamily.</text>
</comment>
<evidence type="ECO:0000256" key="8">
    <source>
        <dbReference type="ARBA" id="ARBA00023136"/>
    </source>
</evidence>
<proteinExistence type="inferred from homology"/>
<dbReference type="SUPFAM" id="SSF52540">
    <property type="entry name" value="P-loop containing nucleoside triphosphate hydrolases"/>
    <property type="match status" value="1"/>
</dbReference>
<comment type="caution">
    <text evidence="10">The sequence shown here is derived from an EMBL/GenBank/DDBJ whole genome shotgun (WGS) entry which is preliminary data.</text>
</comment>
<dbReference type="SMART" id="SM00382">
    <property type="entry name" value="AAA"/>
    <property type="match status" value="1"/>
</dbReference>
<evidence type="ECO:0000256" key="5">
    <source>
        <dbReference type="ARBA" id="ARBA00022741"/>
    </source>
</evidence>
<dbReference type="PANTHER" id="PTHR43553">
    <property type="entry name" value="HEAVY METAL TRANSPORTER"/>
    <property type="match status" value="1"/>
</dbReference>
<dbReference type="GO" id="GO:0042626">
    <property type="term" value="F:ATPase-coupled transmembrane transporter activity"/>
    <property type="evidence" value="ECO:0007669"/>
    <property type="project" value="TreeGrafter"/>
</dbReference>
<dbReference type="Pfam" id="PF00005">
    <property type="entry name" value="ABC_tran"/>
    <property type="match status" value="1"/>
</dbReference>
<evidence type="ECO:0000259" key="9">
    <source>
        <dbReference type="PROSITE" id="PS50893"/>
    </source>
</evidence>
<dbReference type="CDD" id="cd03225">
    <property type="entry name" value="ABC_cobalt_CbiO_domain1"/>
    <property type="match status" value="1"/>
</dbReference>
<dbReference type="InterPro" id="IPR015856">
    <property type="entry name" value="ABC_transpr_CbiO/EcfA_su"/>
</dbReference>
<reference evidence="10" key="1">
    <citation type="submission" date="2021-03" db="EMBL/GenBank/DDBJ databases">
        <title>Bacillus suaedae sp. nov., isolated from Suaeda aralocaspica.</title>
        <authorList>
            <person name="Lei R.F.R."/>
        </authorList>
    </citation>
    <scope>NUCLEOTIDE SEQUENCE</scope>
    <source>
        <strain evidence="10">YZJH907-2</strain>
    </source>
</reference>
<keyword evidence="11" id="KW-1185">Reference proteome</keyword>
<evidence type="ECO:0000256" key="4">
    <source>
        <dbReference type="ARBA" id="ARBA00022475"/>
    </source>
</evidence>
<dbReference type="PROSITE" id="PS00211">
    <property type="entry name" value="ABC_TRANSPORTER_1"/>
    <property type="match status" value="1"/>
</dbReference>
<dbReference type="AlphaFoldDB" id="A0A941AR98"/>
<accession>A0A941AR98</accession>
<keyword evidence="6 10" id="KW-0067">ATP-binding</keyword>
<dbReference type="PANTHER" id="PTHR43553:SF3">
    <property type="entry name" value="ABC TRANSPORTER ATP-BINDING PROTEIN MODF"/>
    <property type="match status" value="1"/>
</dbReference>
<dbReference type="PROSITE" id="PS50893">
    <property type="entry name" value="ABC_TRANSPORTER_2"/>
    <property type="match status" value="1"/>
</dbReference>
<evidence type="ECO:0000256" key="1">
    <source>
        <dbReference type="ARBA" id="ARBA00004202"/>
    </source>
</evidence>
<protein>
    <submittedName>
        <fullName evidence="10">ABC transporter ATP-binding protein</fullName>
    </submittedName>
</protein>
<keyword evidence="4" id="KW-1003">Cell membrane</keyword>
<dbReference type="InterPro" id="IPR003593">
    <property type="entry name" value="AAA+_ATPase"/>
</dbReference>
<organism evidence="10 11">
    <name type="scientific">Halalkalibacter suaedae</name>
    <dbReference type="NCBI Taxonomy" id="2822140"/>
    <lineage>
        <taxon>Bacteria</taxon>
        <taxon>Bacillati</taxon>
        <taxon>Bacillota</taxon>
        <taxon>Bacilli</taxon>
        <taxon>Bacillales</taxon>
        <taxon>Bacillaceae</taxon>
        <taxon>Halalkalibacter</taxon>
    </lineage>
</organism>
<gene>
    <name evidence="10" type="ORF">J7W16_13810</name>
</gene>
<evidence type="ECO:0000256" key="6">
    <source>
        <dbReference type="ARBA" id="ARBA00022840"/>
    </source>
</evidence>
<evidence type="ECO:0000256" key="3">
    <source>
        <dbReference type="ARBA" id="ARBA00022448"/>
    </source>
</evidence>